<accession>J1HNM0</accession>
<organism evidence="1 2">
    <name type="scientific">Actinomyces massiliensis F0489</name>
    <dbReference type="NCBI Taxonomy" id="1125718"/>
    <lineage>
        <taxon>Bacteria</taxon>
        <taxon>Bacillati</taxon>
        <taxon>Actinomycetota</taxon>
        <taxon>Actinomycetes</taxon>
        <taxon>Actinomycetales</taxon>
        <taxon>Actinomycetaceae</taxon>
        <taxon>Actinomyces</taxon>
    </lineage>
</organism>
<evidence type="ECO:0000313" key="1">
    <source>
        <dbReference type="EMBL" id="EJF47168.1"/>
    </source>
</evidence>
<evidence type="ECO:0000313" key="2">
    <source>
        <dbReference type="Proteomes" id="UP000002941"/>
    </source>
</evidence>
<comment type="caution">
    <text evidence="1">The sequence shown here is derived from an EMBL/GenBank/DDBJ whole genome shotgun (WGS) entry which is preliminary data.</text>
</comment>
<protein>
    <submittedName>
        <fullName evidence="1">Uncharacterized protein</fullName>
    </submittedName>
</protein>
<proteinExistence type="predicted"/>
<reference evidence="1 2" key="1">
    <citation type="submission" date="2012-05" db="EMBL/GenBank/DDBJ databases">
        <authorList>
            <person name="Harkins D.M."/>
            <person name="Madupu R."/>
            <person name="Durkin A.S."/>
            <person name="Torralba M."/>
            <person name="Methe B."/>
            <person name="Sutton G.G."/>
            <person name="Nelson K.E."/>
        </authorList>
    </citation>
    <scope>NUCLEOTIDE SEQUENCE [LARGE SCALE GENOMIC DNA]</scope>
    <source>
        <strain evidence="1 2">F0489</strain>
    </source>
</reference>
<sequence length="112" mass="12623">MILNDEQVQALCLLLGYGEFHDPCAAESVLRDAAKNSRVAWRQVITNYDEVEDLPKGAVVRDDAGTILQKVGKFEDSRLYDTWAEMGYPEMCRNESVVLPAIVIFYPPEKDA</sequence>
<dbReference type="Proteomes" id="UP000002941">
    <property type="component" value="Unassembled WGS sequence"/>
</dbReference>
<dbReference type="AlphaFoldDB" id="J1HNM0"/>
<dbReference type="RefSeq" id="WP_008729917.1">
    <property type="nucleotide sequence ID" value="NZ_AKFT01000029.1"/>
</dbReference>
<name>J1HNM0_9ACTO</name>
<dbReference type="EMBL" id="AKFT01000029">
    <property type="protein sequence ID" value="EJF47168.1"/>
    <property type="molecule type" value="Genomic_DNA"/>
</dbReference>
<keyword evidence="2" id="KW-1185">Reference proteome</keyword>
<gene>
    <name evidence="1" type="ORF">HMPREF1318_2999</name>
</gene>